<proteinExistence type="predicted"/>
<sequence>MEKLVTMIYFNGEYMKPLFEILENCKSVEQSEKWHPEGDVYIHSLQVFKLACRESDDVDLLLAALFHDVGKAVDRLEHTKESLDLIDQYVSHKTIFLVKHHMRVWAYIHGEMKKWKNYLV</sequence>
<organism evidence="3">
    <name type="scientific">marine sediment metagenome</name>
    <dbReference type="NCBI Taxonomy" id="412755"/>
    <lineage>
        <taxon>unclassified sequences</taxon>
        <taxon>metagenomes</taxon>
        <taxon>ecological metagenomes</taxon>
    </lineage>
</organism>
<keyword evidence="1" id="KW-0547">Nucleotide-binding</keyword>
<accession>X0Z2R2</accession>
<dbReference type="PANTHER" id="PTHR47545:SF1">
    <property type="entry name" value="MULTIFUNCTIONAL CCA PROTEIN"/>
    <property type="match status" value="1"/>
</dbReference>
<evidence type="ECO:0000313" key="3">
    <source>
        <dbReference type="EMBL" id="GAG63244.1"/>
    </source>
</evidence>
<dbReference type="Gene3D" id="1.10.3210.10">
    <property type="entry name" value="Hypothetical protein af1432"/>
    <property type="match status" value="1"/>
</dbReference>
<comment type="caution">
    <text evidence="3">The sequence shown here is derived from an EMBL/GenBank/DDBJ whole genome shotgun (WGS) entry which is preliminary data.</text>
</comment>
<evidence type="ECO:0000259" key="2">
    <source>
        <dbReference type="Pfam" id="PF01966"/>
    </source>
</evidence>
<dbReference type="PANTHER" id="PTHR47545">
    <property type="entry name" value="MULTIFUNCTIONAL CCA PROTEIN"/>
    <property type="match status" value="1"/>
</dbReference>
<dbReference type="Pfam" id="PF01966">
    <property type="entry name" value="HD"/>
    <property type="match status" value="1"/>
</dbReference>
<dbReference type="InterPro" id="IPR003607">
    <property type="entry name" value="HD/PDEase_dom"/>
</dbReference>
<evidence type="ECO:0000256" key="1">
    <source>
        <dbReference type="ARBA" id="ARBA00022741"/>
    </source>
</evidence>
<feature type="domain" description="HD" evidence="2">
    <location>
        <begin position="40"/>
        <end position="106"/>
    </location>
</feature>
<dbReference type="EMBL" id="BART01002518">
    <property type="protein sequence ID" value="GAG63244.1"/>
    <property type="molecule type" value="Genomic_DNA"/>
</dbReference>
<protein>
    <recommendedName>
        <fullName evidence="2">HD domain-containing protein</fullName>
    </recommendedName>
</protein>
<reference evidence="3" key="1">
    <citation type="journal article" date="2014" name="Front. Microbiol.">
        <title>High frequency of phylogenetically diverse reductive dehalogenase-homologous genes in deep subseafloor sedimentary metagenomes.</title>
        <authorList>
            <person name="Kawai M."/>
            <person name="Futagami T."/>
            <person name="Toyoda A."/>
            <person name="Takaki Y."/>
            <person name="Nishi S."/>
            <person name="Hori S."/>
            <person name="Arai W."/>
            <person name="Tsubouchi T."/>
            <person name="Morono Y."/>
            <person name="Uchiyama I."/>
            <person name="Ito T."/>
            <person name="Fujiyama A."/>
            <person name="Inagaki F."/>
            <person name="Takami H."/>
        </authorList>
    </citation>
    <scope>NUCLEOTIDE SEQUENCE</scope>
    <source>
        <strain evidence="3">Expedition CK06-06</strain>
    </source>
</reference>
<dbReference type="SUPFAM" id="SSF109604">
    <property type="entry name" value="HD-domain/PDEase-like"/>
    <property type="match status" value="1"/>
</dbReference>
<dbReference type="InterPro" id="IPR050124">
    <property type="entry name" value="tRNA_CCA-adding_enzyme"/>
</dbReference>
<dbReference type="CDD" id="cd00077">
    <property type="entry name" value="HDc"/>
    <property type="match status" value="1"/>
</dbReference>
<dbReference type="AlphaFoldDB" id="X0Z2R2"/>
<dbReference type="InterPro" id="IPR006674">
    <property type="entry name" value="HD_domain"/>
</dbReference>
<gene>
    <name evidence="3" type="ORF">S01H4_07628</name>
</gene>
<dbReference type="GO" id="GO:0000166">
    <property type="term" value="F:nucleotide binding"/>
    <property type="evidence" value="ECO:0007669"/>
    <property type="project" value="UniProtKB-KW"/>
</dbReference>
<name>X0Z2R2_9ZZZZ</name>